<comment type="subcellular location">
    <subcellularLocation>
        <location evidence="1">Nucleus</location>
    </subcellularLocation>
</comment>
<keyword evidence="6" id="KW-0539">Nucleus</keyword>
<dbReference type="InterPro" id="IPR047260">
    <property type="entry name" value="ERCC1-like_central_dom"/>
</dbReference>
<feature type="domain" description="ERCC1-like central" evidence="10">
    <location>
        <begin position="42"/>
        <end position="155"/>
    </location>
</feature>
<evidence type="ECO:0000313" key="11">
    <source>
        <dbReference type="EMBL" id="TRY72393.1"/>
    </source>
</evidence>
<dbReference type="GO" id="GO:0032204">
    <property type="term" value="P:regulation of telomere maintenance"/>
    <property type="evidence" value="ECO:0007669"/>
    <property type="project" value="UniProtKB-ARBA"/>
</dbReference>
<dbReference type="OrthoDB" id="10262814at2759"/>
<organism evidence="11 12">
    <name type="scientific">Tigriopus californicus</name>
    <name type="common">Marine copepod</name>
    <dbReference type="NCBI Taxonomy" id="6832"/>
    <lineage>
        <taxon>Eukaryota</taxon>
        <taxon>Metazoa</taxon>
        <taxon>Ecdysozoa</taxon>
        <taxon>Arthropoda</taxon>
        <taxon>Crustacea</taxon>
        <taxon>Multicrustacea</taxon>
        <taxon>Hexanauplia</taxon>
        <taxon>Copepoda</taxon>
        <taxon>Harpacticoida</taxon>
        <taxon>Harpacticidae</taxon>
        <taxon>Tigriopus</taxon>
    </lineage>
</organism>
<dbReference type="GO" id="GO:0070914">
    <property type="term" value="P:UV-damage excision repair"/>
    <property type="evidence" value="ECO:0007669"/>
    <property type="project" value="TreeGrafter"/>
</dbReference>
<evidence type="ECO:0000256" key="4">
    <source>
        <dbReference type="ARBA" id="ARBA00023125"/>
    </source>
</evidence>
<evidence type="ECO:0000256" key="6">
    <source>
        <dbReference type="ARBA" id="ARBA00023242"/>
    </source>
</evidence>
<reference evidence="11 12" key="1">
    <citation type="journal article" date="2018" name="Nat. Ecol. Evol.">
        <title>Genomic signatures of mitonuclear coevolution across populations of Tigriopus californicus.</title>
        <authorList>
            <person name="Barreto F.S."/>
            <person name="Watson E.T."/>
            <person name="Lima T.G."/>
            <person name="Willett C.S."/>
            <person name="Edmands S."/>
            <person name="Li W."/>
            <person name="Burton R.S."/>
        </authorList>
    </citation>
    <scope>NUCLEOTIDE SEQUENCE [LARGE SCALE GENOMIC DNA]</scope>
    <source>
        <strain evidence="11 12">San Diego</strain>
    </source>
</reference>
<dbReference type="Pfam" id="PF03834">
    <property type="entry name" value="Rad10"/>
    <property type="match status" value="1"/>
</dbReference>
<dbReference type="Pfam" id="PF14520">
    <property type="entry name" value="HHH_5"/>
    <property type="match status" value="1"/>
</dbReference>
<comment type="function">
    <text evidence="7">Non-catalytic component of a structure-specific DNA repair endonuclease responsible for the 5'-incision during DNA repair. Responsible, in conjunction with SLX4, for the first step in the repair of interstrand cross-links (ICL). Participates in the processing of anaphase bridge-generating DNA structures, which consist in incompletely processed DNA lesions arising during S or G2 phase, and can result in cytokinesis failure. Also required for homology-directed repair (HDR) of DNA double-strand breaks, in conjunction with SLX4.</text>
</comment>
<dbReference type="PANTHER" id="PTHR12749:SF0">
    <property type="entry name" value="DNA EXCISION REPAIR PROTEIN ERCC-1"/>
    <property type="match status" value="1"/>
</dbReference>
<keyword evidence="3" id="KW-0227">DNA damage</keyword>
<dbReference type="Gene3D" id="3.40.50.10130">
    <property type="match status" value="1"/>
</dbReference>
<keyword evidence="5" id="KW-0234">DNA repair</keyword>
<dbReference type="STRING" id="6832.A0A553P3Z0"/>
<feature type="region of interest" description="Disordered" evidence="9">
    <location>
        <begin position="1"/>
        <end position="31"/>
    </location>
</feature>
<dbReference type="GO" id="GO:0006289">
    <property type="term" value="P:nucleotide-excision repair"/>
    <property type="evidence" value="ECO:0007669"/>
    <property type="project" value="UniProtKB-ARBA"/>
</dbReference>
<evidence type="ECO:0000259" key="10">
    <source>
        <dbReference type="Pfam" id="PF03834"/>
    </source>
</evidence>
<evidence type="ECO:0000256" key="5">
    <source>
        <dbReference type="ARBA" id="ARBA00023204"/>
    </source>
</evidence>
<comment type="caution">
    <text evidence="11">The sequence shown here is derived from an EMBL/GenBank/DDBJ whole genome shotgun (WGS) entry which is preliminary data.</text>
</comment>
<dbReference type="SUPFAM" id="SSF52980">
    <property type="entry name" value="Restriction endonuclease-like"/>
    <property type="match status" value="1"/>
</dbReference>
<evidence type="ECO:0000256" key="2">
    <source>
        <dbReference type="ARBA" id="ARBA00008283"/>
    </source>
</evidence>
<evidence type="ECO:0000256" key="3">
    <source>
        <dbReference type="ARBA" id="ARBA00022763"/>
    </source>
</evidence>
<dbReference type="GO" id="GO:0006312">
    <property type="term" value="P:mitotic recombination"/>
    <property type="evidence" value="ECO:0007669"/>
    <property type="project" value="TreeGrafter"/>
</dbReference>
<dbReference type="Gene3D" id="1.10.150.20">
    <property type="entry name" value="5' to 3' exonuclease, C-terminal subdomain"/>
    <property type="match status" value="1"/>
</dbReference>
<dbReference type="InterPro" id="IPR004579">
    <property type="entry name" value="ERCC1/RAD10/SWI10"/>
</dbReference>
<dbReference type="FunFam" id="3.40.50.10130:FF:000001">
    <property type="entry name" value="DNA excision repair protein ERCC-1"/>
    <property type="match status" value="1"/>
</dbReference>
<dbReference type="InterPro" id="IPR010994">
    <property type="entry name" value="RuvA_2-like"/>
</dbReference>
<dbReference type="GO" id="GO:0006302">
    <property type="term" value="P:double-strand break repair"/>
    <property type="evidence" value="ECO:0007669"/>
    <property type="project" value="UniProtKB-ARBA"/>
</dbReference>
<dbReference type="PANTHER" id="PTHR12749">
    <property type="entry name" value="EXCISION REPAIR CROSS-COMPLEMENTING 1 ERCC1"/>
    <property type="match status" value="1"/>
</dbReference>
<name>A0A553P3Z0_TIGCA</name>
<comment type="similarity">
    <text evidence="2">Belongs to the ERCC1/RAD10/SWI10 family.</text>
</comment>
<evidence type="ECO:0000256" key="9">
    <source>
        <dbReference type="SAM" id="MobiDB-lite"/>
    </source>
</evidence>
<dbReference type="Proteomes" id="UP000318571">
    <property type="component" value="Chromosome 7"/>
</dbReference>
<evidence type="ECO:0000256" key="7">
    <source>
        <dbReference type="ARBA" id="ARBA00054210"/>
    </source>
</evidence>
<dbReference type="EMBL" id="VCGU01000008">
    <property type="protein sequence ID" value="TRY72393.1"/>
    <property type="molecule type" value="Genomic_DNA"/>
</dbReference>
<evidence type="ECO:0000256" key="8">
    <source>
        <dbReference type="ARBA" id="ARBA00071993"/>
    </source>
</evidence>
<dbReference type="NCBIfam" id="TIGR00597">
    <property type="entry name" value="rad10"/>
    <property type="match status" value="1"/>
</dbReference>
<evidence type="ECO:0000313" key="12">
    <source>
        <dbReference type="Proteomes" id="UP000318571"/>
    </source>
</evidence>
<protein>
    <recommendedName>
        <fullName evidence="8">DNA excision repair protein ERCC-1</fullName>
    </recommendedName>
</protein>
<keyword evidence="12" id="KW-1185">Reference proteome</keyword>
<accession>A0A553P3Z0</accession>
<keyword evidence="4" id="KW-0238">DNA-binding</keyword>
<gene>
    <name evidence="11" type="ORF">TCAL_08443</name>
</gene>
<dbReference type="GO" id="GO:0003697">
    <property type="term" value="F:single-stranded DNA binding"/>
    <property type="evidence" value="ECO:0007669"/>
    <property type="project" value="TreeGrafter"/>
</dbReference>
<dbReference type="CDD" id="cd22325">
    <property type="entry name" value="ERCC1_C-like"/>
    <property type="match status" value="1"/>
</dbReference>
<dbReference type="InterPro" id="IPR011335">
    <property type="entry name" value="Restrct_endonuc-II-like"/>
</dbReference>
<sequence length="254" mass="27872">MADSVLNPVAAPRTLSPRPAGSTQSGGSLPDEATTAKYAGAILVNARQRGNPILKSLRGVPWEFSDQVSPDFVLGTRACAMFLSVRYHTLNPNYIHDRLKALGAGWALRVLLVQVDVKEPHNVLKQLMRISILAELTLMLAWSAEEAGQILETYKQFENKPPDLIMEKNNPDTYSKIVEALTSVKSVNKSDAATLLNAFGTLENMTRASIEDLSLCPGFGPQKAQRLHKVLNESFRRLPTTTLPIDPPQITAEN</sequence>
<dbReference type="AlphaFoldDB" id="A0A553P3Z0"/>
<dbReference type="FunFam" id="1.10.150.20:FF:000017">
    <property type="entry name" value="DNA excision repair protein ERCC-1"/>
    <property type="match status" value="1"/>
</dbReference>
<dbReference type="SUPFAM" id="SSF47781">
    <property type="entry name" value="RuvA domain 2-like"/>
    <property type="match status" value="1"/>
</dbReference>
<dbReference type="GO" id="GO:0070522">
    <property type="term" value="C:ERCC4-ERCC1 complex"/>
    <property type="evidence" value="ECO:0007669"/>
    <property type="project" value="TreeGrafter"/>
</dbReference>
<evidence type="ECO:0000256" key="1">
    <source>
        <dbReference type="ARBA" id="ARBA00004123"/>
    </source>
</evidence>
<dbReference type="GO" id="GO:0000110">
    <property type="term" value="C:nucleotide-excision repair factor 1 complex"/>
    <property type="evidence" value="ECO:0007669"/>
    <property type="project" value="TreeGrafter"/>
</dbReference>
<proteinExistence type="inferred from homology"/>
<dbReference type="GO" id="GO:0003684">
    <property type="term" value="F:damaged DNA binding"/>
    <property type="evidence" value="ECO:0007669"/>
    <property type="project" value="InterPro"/>
</dbReference>
<dbReference type="OMA" id="PHCVLVH"/>